<dbReference type="SFLD" id="SFLDG01140">
    <property type="entry name" value="C2.B:_Phosphomannomutase_and_P"/>
    <property type="match status" value="1"/>
</dbReference>
<dbReference type="HOGENOM" id="CLU_697353_0_0_1"/>
<dbReference type="OrthoDB" id="531008at2759"/>
<evidence type="ECO:0000313" key="4">
    <source>
        <dbReference type="Proteomes" id="UP000009168"/>
    </source>
</evidence>
<feature type="domain" description="Sucrose phosphatase-like" evidence="2">
    <location>
        <begin position="127"/>
        <end position="384"/>
    </location>
</feature>
<dbReference type="Proteomes" id="UP000009168">
    <property type="component" value="Unassembled WGS sequence"/>
</dbReference>
<reference evidence="4" key="1">
    <citation type="journal article" date="2006" name="PLoS Biol.">
        <title>Macronuclear genome sequence of the ciliate Tetrahymena thermophila, a model eukaryote.</title>
        <authorList>
            <person name="Eisen J.A."/>
            <person name="Coyne R.S."/>
            <person name="Wu M."/>
            <person name="Wu D."/>
            <person name="Thiagarajan M."/>
            <person name="Wortman J.R."/>
            <person name="Badger J.H."/>
            <person name="Ren Q."/>
            <person name="Amedeo P."/>
            <person name="Jones K.M."/>
            <person name="Tallon L.J."/>
            <person name="Delcher A.L."/>
            <person name="Salzberg S.L."/>
            <person name="Silva J.C."/>
            <person name="Haas B.J."/>
            <person name="Majoros W.H."/>
            <person name="Farzad M."/>
            <person name="Carlton J.M."/>
            <person name="Smith R.K. Jr."/>
            <person name="Garg J."/>
            <person name="Pearlman R.E."/>
            <person name="Karrer K.M."/>
            <person name="Sun L."/>
            <person name="Manning G."/>
            <person name="Elde N.C."/>
            <person name="Turkewitz A.P."/>
            <person name="Asai D.J."/>
            <person name="Wilkes D.E."/>
            <person name="Wang Y."/>
            <person name="Cai H."/>
            <person name="Collins K."/>
            <person name="Stewart B.A."/>
            <person name="Lee S.R."/>
            <person name="Wilamowska K."/>
            <person name="Weinberg Z."/>
            <person name="Ruzzo W.L."/>
            <person name="Wloga D."/>
            <person name="Gaertig J."/>
            <person name="Frankel J."/>
            <person name="Tsao C.-C."/>
            <person name="Gorovsky M.A."/>
            <person name="Keeling P.J."/>
            <person name="Waller R.F."/>
            <person name="Patron N.J."/>
            <person name="Cherry J.M."/>
            <person name="Stover N.A."/>
            <person name="Krieger C.J."/>
            <person name="del Toro C."/>
            <person name="Ryder H.F."/>
            <person name="Williamson S.C."/>
            <person name="Barbeau R.A."/>
            <person name="Hamilton E.P."/>
            <person name="Orias E."/>
        </authorList>
    </citation>
    <scope>NUCLEOTIDE SEQUENCE [LARGE SCALE GENOMIC DNA]</scope>
    <source>
        <strain evidence="4">SB210</strain>
    </source>
</reference>
<dbReference type="GeneID" id="7841080"/>
<dbReference type="EMBL" id="GG662637">
    <property type="protein sequence ID" value="EAR99689.1"/>
    <property type="molecule type" value="Genomic_DNA"/>
</dbReference>
<proteinExistence type="predicted"/>
<dbReference type="eggNOG" id="ENOG502QTVT">
    <property type="taxonomic scope" value="Eukaryota"/>
</dbReference>
<accession>I7M2B5</accession>
<name>I7M2B5_TETTS</name>
<dbReference type="SFLD" id="SFLDS00003">
    <property type="entry name" value="Haloacid_Dehalogenase"/>
    <property type="match status" value="1"/>
</dbReference>
<evidence type="ECO:0000259" key="2">
    <source>
        <dbReference type="Pfam" id="PF05116"/>
    </source>
</evidence>
<dbReference type="InParanoid" id="I7M2B5"/>
<dbReference type="InterPro" id="IPR051518">
    <property type="entry name" value="Sucrose_Phosphatase"/>
</dbReference>
<dbReference type="STRING" id="312017.I7M2B5"/>
<dbReference type="GO" id="GO:0016787">
    <property type="term" value="F:hydrolase activity"/>
    <property type="evidence" value="ECO:0007669"/>
    <property type="project" value="UniProtKB-KW"/>
</dbReference>
<gene>
    <name evidence="3" type="ORF">TTHERM_00590270</name>
</gene>
<sequence length="396" mass="46207">MEERMNENIVKLYYFTSLYRPRIHFTIGSSYLKSDEEALHWDQYIMKKSSCRTDVYEQDFILEYDQYLEFVFCSDNEDDTKVKWENPRQDTKQSYTKGNNFLIDQTGVFAIYQGYIVKVNQQKLPDKLVIFTDIDGTLYGDFHIHEAFKRFFITNGLFCNANLKLVYSTGRNLQSFKDLQKNVHLLFPDILVGSCGSEIYQLGTSQDEFETNPYNQNQAWIQYITQDNWDLQALYDFVKKEFPAAWPNLSEGVSLYKGSFLLTEKDSRQRDKLDVLMKKAFLELKQNWKYIISGHGNHRFLDILPERADKGSSLQFVCMKILKTDYTKSAAFGDSLNDVDLLCCAGQGFIVANAQQDLLDWFSQNQSRFQNVKVSAYHEGDAIAKYLQQILKGYSK</sequence>
<evidence type="ECO:0000313" key="3">
    <source>
        <dbReference type="EMBL" id="EAR99689.1"/>
    </source>
</evidence>
<dbReference type="RefSeq" id="XP_001019934.1">
    <property type="nucleotide sequence ID" value="XM_001019934.3"/>
</dbReference>
<dbReference type="PANTHER" id="PTHR46521:SF4">
    <property type="entry name" value="SUCROSE-PHOSPHATASE 2-RELATED"/>
    <property type="match status" value="1"/>
</dbReference>
<dbReference type="InterPro" id="IPR036412">
    <property type="entry name" value="HAD-like_sf"/>
</dbReference>
<keyword evidence="4" id="KW-1185">Reference proteome</keyword>
<dbReference type="SFLD" id="SFLDG01141">
    <property type="entry name" value="C2.B.1:_Sucrose_Phosphatase_Li"/>
    <property type="match status" value="1"/>
</dbReference>
<keyword evidence="1" id="KW-0378">Hydrolase</keyword>
<dbReference type="SUPFAM" id="SSF56784">
    <property type="entry name" value="HAD-like"/>
    <property type="match status" value="1"/>
</dbReference>
<dbReference type="InterPro" id="IPR006380">
    <property type="entry name" value="SPP-like_dom"/>
</dbReference>
<organism evidence="3 4">
    <name type="scientific">Tetrahymena thermophila (strain SB210)</name>
    <dbReference type="NCBI Taxonomy" id="312017"/>
    <lineage>
        <taxon>Eukaryota</taxon>
        <taxon>Sar</taxon>
        <taxon>Alveolata</taxon>
        <taxon>Ciliophora</taxon>
        <taxon>Intramacronucleata</taxon>
        <taxon>Oligohymenophorea</taxon>
        <taxon>Hymenostomatida</taxon>
        <taxon>Tetrahymenina</taxon>
        <taxon>Tetrahymenidae</taxon>
        <taxon>Tetrahymena</taxon>
    </lineage>
</organism>
<dbReference type="Pfam" id="PF05116">
    <property type="entry name" value="S6PP"/>
    <property type="match status" value="1"/>
</dbReference>
<protein>
    <submittedName>
        <fullName evidence="3">Sucrose-6F-phosphate phosphohydrolase</fullName>
    </submittedName>
</protein>
<dbReference type="Gene3D" id="3.90.1070.10">
    <property type="match status" value="1"/>
</dbReference>
<dbReference type="InterPro" id="IPR006379">
    <property type="entry name" value="HAD-SF_hydro_IIB"/>
</dbReference>
<dbReference type="KEGG" id="tet:TTHERM_00590270"/>
<dbReference type="NCBIfam" id="TIGR01484">
    <property type="entry name" value="HAD-SF-IIB"/>
    <property type="match status" value="1"/>
</dbReference>
<dbReference type="OMA" id="RMNENIV"/>
<dbReference type="AlphaFoldDB" id="I7M2B5"/>
<dbReference type="InterPro" id="IPR023214">
    <property type="entry name" value="HAD_sf"/>
</dbReference>
<evidence type="ECO:0000256" key="1">
    <source>
        <dbReference type="ARBA" id="ARBA00022801"/>
    </source>
</evidence>
<dbReference type="PANTHER" id="PTHR46521">
    <property type="entry name" value="SUCROSE-PHOSPHATASE 2-RELATED"/>
    <property type="match status" value="1"/>
</dbReference>
<dbReference type="Gene3D" id="3.40.50.1000">
    <property type="entry name" value="HAD superfamily/HAD-like"/>
    <property type="match status" value="1"/>
</dbReference>